<evidence type="ECO:0000313" key="1">
    <source>
        <dbReference type="EMBL" id="OJA03397.1"/>
    </source>
</evidence>
<dbReference type="AlphaFoldDB" id="A0A1J8P2W9"/>
<comment type="caution">
    <text evidence="1">The sequence shown here is derived from an EMBL/GenBank/DDBJ whole genome shotgun (WGS) entry which is preliminary data.</text>
</comment>
<name>A0A1J8P2W9_9GAMM</name>
<accession>A0A1J8P2W9</accession>
<proteinExistence type="predicted"/>
<dbReference type="Proteomes" id="UP000182798">
    <property type="component" value="Unassembled WGS sequence"/>
</dbReference>
<feature type="non-terminal residue" evidence="1">
    <location>
        <position position="70"/>
    </location>
</feature>
<dbReference type="Gene3D" id="2.180.10.10">
    <property type="entry name" value="RHS repeat-associated core"/>
    <property type="match status" value="1"/>
</dbReference>
<dbReference type="EMBL" id="MIQH01000675">
    <property type="protein sequence ID" value="OJA03397.1"/>
    <property type="molecule type" value="Genomic_DNA"/>
</dbReference>
<protein>
    <submittedName>
        <fullName evidence="1">Uncharacterized protein</fullName>
    </submittedName>
</protein>
<reference evidence="2" key="1">
    <citation type="submission" date="2016-09" db="EMBL/GenBank/DDBJ databases">
        <title>Genome Sequence of Bathymodiolus thermophilus sulfur-oxidizing gill endosymbiont.</title>
        <authorList>
            <person name="Ponnudurai R."/>
            <person name="Kleiner M."/>
            <person name="Sayavedra L."/>
            <person name="Thuermer A."/>
            <person name="Felbeck H."/>
            <person name="Schlueter R."/>
            <person name="Schweder T."/>
            <person name="Markert S."/>
        </authorList>
    </citation>
    <scope>NUCLEOTIDE SEQUENCE [LARGE SCALE GENOMIC DNA]</scope>
    <source>
        <strain evidence="2">BAT/CrabSpa'14</strain>
    </source>
</reference>
<sequence length="70" mass="8191">MIYIFRLGILILQTMQPVIIKIKRNSMNALELYHQTYTYDTSNNLTHLSHQANSNTWQQAIAIHPHNNRG</sequence>
<evidence type="ECO:0000313" key="2">
    <source>
        <dbReference type="Proteomes" id="UP000182798"/>
    </source>
</evidence>
<gene>
    <name evidence="1" type="ORF">BGC33_03550</name>
</gene>
<organism evidence="1 2">
    <name type="scientific">Bathymodiolus thermophilus thioautotrophic gill symbiont</name>
    <dbReference type="NCBI Taxonomy" id="2360"/>
    <lineage>
        <taxon>Bacteria</taxon>
        <taxon>Pseudomonadati</taxon>
        <taxon>Pseudomonadota</taxon>
        <taxon>Gammaproteobacteria</taxon>
        <taxon>sulfur-oxidizing symbionts</taxon>
    </lineage>
</organism>